<keyword evidence="7" id="KW-1185">Reference proteome</keyword>
<evidence type="ECO:0000259" key="4">
    <source>
        <dbReference type="PROSITE" id="PS50110"/>
    </source>
</evidence>
<evidence type="ECO:0000256" key="1">
    <source>
        <dbReference type="ARBA" id="ARBA00023125"/>
    </source>
</evidence>
<sequence length="219" mass="24531">MRVLLIEDEPFLGQAVREQVAADGHAVDWVKRLDEAESALRAVDYGLLLLDLHLPDGRGLDLLKAMRRHGDRRPVIILTARDQISDRIEGLNAGADDYLVKPFDLDELSARVAAVSRRYGGNPNPLIVLGALEIDKAARRVRRDGETVDLTKREWAIVDLLTQRPTAVVSKDQIEEALYDFDSEIESNTIEVYVSRLRKKLGRESIHTLRGVGYRLGAA</sequence>
<dbReference type="Gene3D" id="3.40.50.2300">
    <property type="match status" value="1"/>
</dbReference>
<dbReference type="Gene3D" id="1.10.10.10">
    <property type="entry name" value="Winged helix-like DNA-binding domain superfamily/Winged helix DNA-binding domain"/>
    <property type="match status" value="1"/>
</dbReference>
<protein>
    <submittedName>
        <fullName evidence="6">Response regulator</fullName>
    </submittedName>
</protein>
<dbReference type="Proteomes" id="UP000761264">
    <property type="component" value="Unassembled WGS sequence"/>
</dbReference>
<dbReference type="PROSITE" id="PS50110">
    <property type="entry name" value="RESPONSE_REGULATORY"/>
    <property type="match status" value="1"/>
</dbReference>
<dbReference type="RefSeq" id="WP_167229304.1">
    <property type="nucleotide sequence ID" value="NZ_JAAQPH010000023.1"/>
</dbReference>
<feature type="DNA-binding region" description="OmpR/PhoB-type" evidence="3">
    <location>
        <begin position="124"/>
        <end position="218"/>
    </location>
</feature>
<dbReference type="GO" id="GO:0000156">
    <property type="term" value="F:phosphorelay response regulator activity"/>
    <property type="evidence" value="ECO:0007669"/>
    <property type="project" value="TreeGrafter"/>
</dbReference>
<dbReference type="SMART" id="SM00448">
    <property type="entry name" value="REC"/>
    <property type="match status" value="1"/>
</dbReference>
<dbReference type="InterPro" id="IPR036388">
    <property type="entry name" value="WH-like_DNA-bd_sf"/>
</dbReference>
<accession>A0A967F1R4</accession>
<dbReference type="PANTHER" id="PTHR48111:SF36">
    <property type="entry name" value="TRANSCRIPTIONAL REGULATORY PROTEIN CUTR"/>
    <property type="match status" value="1"/>
</dbReference>
<reference evidence="6" key="1">
    <citation type="submission" date="2020-03" db="EMBL/GenBank/DDBJ databases">
        <title>Genome of Pelagibius litoralis DSM 21314T.</title>
        <authorList>
            <person name="Wang G."/>
        </authorList>
    </citation>
    <scope>NUCLEOTIDE SEQUENCE</scope>
    <source>
        <strain evidence="6">DSM 21314</strain>
    </source>
</reference>
<dbReference type="Gene3D" id="6.10.250.690">
    <property type="match status" value="1"/>
</dbReference>
<feature type="modified residue" description="4-aspartylphosphate" evidence="2">
    <location>
        <position position="51"/>
    </location>
</feature>
<dbReference type="InterPro" id="IPR011006">
    <property type="entry name" value="CheY-like_superfamily"/>
</dbReference>
<feature type="domain" description="OmpR/PhoB-type" evidence="5">
    <location>
        <begin position="124"/>
        <end position="218"/>
    </location>
</feature>
<dbReference type="InterPro" id="IPR001789">
    <property type="entry name" value="Sig_transdc_resp-reg_receiver"/>
</dbReference>
<evidence type="ECO:0000256" key="2">
    <source>
        <dbReference type="PROSITE-ProRule" id="PRU00169"/>
    </source>
</evidence>
<name>A0A967F1R4_9PROT</name>
<evidence type="ECO:0000256" key="3">
    <source>
        <dbReference type="PROSITE-ProRule" id="PRU01091"/>
    </source>
</evidence>
<keyword evidence="2" id="KW-0597">Phosphoprotein</keyword>
<dbReference type="Pfam" id="PF00486">
    <property type="entry name" value="Trans_reg_C"/>
    <property type="match status" value="1"/>
</dbReference>
<comment type="caution">
    <text evidence="6">The sequence shown here is derived from an EMBL/GenBank/DDBJ whole genome shotgun (WGS) entry which is preliminary data.</text>
</comment>
<dbReference type="InterPro" id="IPR039420">
    <property type="entry name" value="WalR-like"/>
</dbReference>
<feature type="domain" description="Response regulatory" evidence="4">
    <location>
        <begin position="2"/>
        <end position="116"/>
    </location>
</feature>
<dbReference type="PROSITE" id="PS51755">
    <property type="entry name" value="OMPR_PHOB"/>
    <property type="match status" value="1"/>
</dbReference>
<dbReference type="PANTHER" id="PTHR48111">
    <property type="entry name" value="REGULATOR OF RPOS"/>
    <property type="match status" value="1"/>
</dbReference>
<organism evidence="6 7">
    <name type="scientific">Pelagibius litoralis</name>
    <dbReference type="NCBI Taxonomy" id="374515"/>
    <lineage>
        <taxon>Bacteria</taxon>
        <taxon>Pseudomonadati</taxon>
        <taxon>Pseudomonadota</taxon>
        <taxon>Alphaproteobacteria</taxon>
        <taxon>Rhodospirillales</taxon>
        <taxon>Rhodovibrionaceae</taxon>
        <taxon>Pelagibius</taxon>
    </lineage>
</organism>
<proteinExistence type="predicted"/>
<dbReference type="GO" id="GO:0000976">
    <property type="term" value="F:transcription cis-regulatory region binding"/>
    <property type="evidence" value="ECO:0007669"/>
    <property type="project" value="TreeGrafter"/>
</dbReference>
<dbReference type="CDD" id="cd00383">
    <property type="entry name" value="trans_reg_C"/>
    <property type="match status" value="1"/>
</dbReference>
<evidence type="ECO:0000313" key="7">
    <source>
        <dbReference type="Proteomes" id="UP000761264"/>
    </source>
</evidence>
<evidence type="ECO:0000259" key="5">
    <source>
        <dbReference type="PROSITE" id="PS51755"/>
    </source>
</evidence>
<dbReference type="InterPro" id="IPR001867">
    <property type="entry name" value="OmpR/PhoB-type_DNA-bd"/>
</dbReference>
<keyword evidence="1 3" id="KW-0238">DNA-binding</keyword>
<dbReference type="InterPro" id="IPR033379">
    <property type="entry name" value="Acid_Pase_AS"/>
</dbReference>
<dbReference type="GO" id="GO:0032993">
    <property type="term" value="C:protein-DNA complex"/>
    <property type="evidence" value="ECO:0007669"/>
    <property type="project" value="TreeGrafter"/>
</dbReference>
<gene>
    <name evidence="6" type="ORF">HBA54_23500</name>
</gene>
<dbReference type="EMBL" id="JAAQPH010000023">
    <property type="protein sequence ID" value="NIA71561.1"/>
    <property type="molecule type" value="Genomic_DNA"/>
</dbReference>
<dbReference type="SUPFAM" id="SSF52172">
    <property type="entry name" value="CheY-like"/>
    <property type="match status" value="1"/>
</dbReference>
<dbReference type="GO" id="GO:0005829">
    <property type="term" value="C:cytosol"/>
    <property type="evidence" value="ECO:0007669"/>
    <property type="project" value="TreeGrafter"/>
</dbReference>
<evidence type="ECO:0000313" key="6">
    <source>
        <dbReference type="EMBL" id="NIA71561.1"/>
    </source>
</evidence>
<dbReference type="SMART" id="SM00862">
    <property type="entry name" value="Trans_reg_C"/>
    <property type="match status" value="1"/>
</dbReference>
<dbReference type="GO" id="GO:0006355">
    <property type="term" value="P:regulation of DNA-templated transcription"/>
    <property type="evidence" value="ECO:0007669"/>
    <property type="project" value="InterPro"/>
</dbReference>
<dbReference type="PROSITE" id="PS00616">
    <property type="entry name" value="HIS_ACID_PHOSPHAT_1"/>
    <property type="match status" value="1"/>
</dbReference>
<dbReference type="AlphaFoldDB" id="A0A967F1R4"/>
<dbReference type="Pfam" id="PF00072">
    <property type="entry name" value="Response_reg"/>
    <property type="match status" value="1"/>
</dbReference>